<reference evidence="2 3" key="1">
    <citation type="submission" date="2015-09" db="EMBL/GenBank/DDBJ databases">
        <title>Complete genome sequence of a benzo[a]pyrene-degrading bacterium Altererythrobacter epoxidivorans CGMCC 1.7731T.</title>
        <authorList>
            <person name="Li Z."/>
            <person name="Cheng H."/>
            <person name="Huo Y."/>
            <person name="Xu X."/>
        </authorList>
    </citation>
    <scope>NUCLEOTIDE SEQUENCE [LARGE SCALE GENOMIC DNA]</scope>
    <source>
        <strain evidence="2 3">CGMCC 1.7731</strain>
    </source>
</reference>
<evidence type="ECO:0000313" key="2">
    <source>
        <dbReference type="EMBL" id="ALE17022.1"/>
    </source>
</evidence>
<accession>A0A0M3TAG2</accession>
<dbReference type="RefSeq" id="WP_061925399.1">
    <property type="nucleotide sequence ID" value="NZ_CP012669.1"/>
</dbReference>
<dbReference type="Pfam" id="PF04230">
    <property type="entry name" value="PS_pyruv_trans"/>
    <property type="match status" value="1"/>
</dbReference>
<name>A0A0M3TAG2_9SPHN</name>
<dbReference type="KEGG" id="aep:AMC99_01732"/>
<dbReference type="PANTHER" id="PTHR36836:SF1">
    <property type="entry name" value="COLANIC ACID BIOSYNTHESIS PROTEIN WCAK"/>
    <property type="match status" value="1"/>
</dbReference>
<dbReference type="Proteomes" id="UP000057938">
    <property type="component" value="Chromosome"/>
</dbReference>
<dbReference type="InterPro" id="IPR007345">
    <property type="entry name" value="Polysacch_pyruvyl_Trfase"/>
</dbReference>
<organism evidence="2 3">
    <name type="scientific">Altererythrobacter epoxidivorans</name>
    <dbReference type="NCBI Taxonomy" id="361183"/>
    <lineage>
        <taxon>Bacteria</taxon>
        <taxon>Pseudomonadati</taxon>
        <taxon>Pseudomonadota</taxon>
        <taxon>Alphaproteobacteria</taxon>
        <taxon>Sphingomonadales</taxon>
        <taxon>Erythrobacteraceae</taxon>
        <taxon>Altererythrobacter</taxon>
    </lineage>
</organism>
<proteinExistence type="predicted"/>
<dbReference type="EMBL" id="CP012669">
    <property type="protein sequence ID" value="ALE17022.1"/>
    <property type="molecule type" value="Genomic_DNA"/>
</dbReference>
<keyword evidence="3" id="KW-1185">Reference proteome</keyword>
<protein>
    <recommendedName>
        <fullName evidence="1">Polysaccharide pyruvyl transferase domain-containing protein</fullName>
    </recommendedName>
</protein>
<dbReference type="AlphaFoldDB" id="A0A0M3TAG2"/>
<sequence>MSGETRPITVLHAFSRHNAGDGLLVDLTLDALAAAGVKRHRIEVLALDPESFPELDKVHRAPGEPTARPTIKLAKAAGTLAASLAGVDSLRDRLKKSHALVAVGGGYLVADSPTRQAGVLLNHLAQLRAAAGHPGPTIYLPQSIGPLHGVAKALALPALAKIDRIWVRDDETERELGFSNTRRCPDLAVMELAERFSGIEASPSDGRPVLVGRDLPRAGDYVERLGKLSNSLGDACWAVQADVAGPRSDRAFYHRHGWHDAGSLAQVLQEPTGPVVSVRLHGAIAALLAGRPTIHLAYERKGWGAYEDLGLARWVHDARDFDPELVAAQVRELSQDAGPFWQAVAQSCDKIRASKQEMIADLAARLGE</sequence>
<dbReference type="PATRIC" id="fig|361183.4.peg.1702"/>
<dbReference type="STRING" id="361183.AMC99_01732"/>
<evidence type="ECO:0000313" key="3">
    <source>
        <dbReference type="Proteomes" id="UP000057938"/>
    </source>
</evidence>
<evidence type="ECO:0000259" key="1">
    <source>
        <dbReference type="Pfam" id="PF04230"/>
    </source>
</evidence>
<gene>
    <name evidence="2" type="ORF">AMC99_01732</name>
</gene>
<feature type="domain" description="Polysaccharide pyruvyl transferase" evidence="1">
    <location>
        <begin position="18"/>
        <end position="299"/>
    </location>
</feature>
<dbReference type="PANTHER" id="PTHR36836">
    <property type="entry name" value="COLANIC ACID BIOSYNTHESIS PROTEIN WCAK"/>
    <property type="match status" value="1"/>
</dbReference>